<keyword evidence="3" id="KW-0106">Calcium</keyword>
<evidence type="ECO:0000313" key="7">
    <source>
        <dbReference type="Proteomes" id="UP000660262"/>
    </source>
</evidence>
<keyword evidence="1" id="KW-0479">Metal-binding</keyword>
<feature type="region of interest" description="Disordered" evidence="4">
    <location>
        <begin position="1"/>
        <end position="27"/>
    </location>
</feature>
<dbReference type="EMBL" id="BNJQ01000005">
    <property type="protein sequence ID" value="GHP03609.1"/>
    <property type="molecule type" value="Genomic_DNA"/>
</dbReference>
<dbReference type="Proteomes" id="UP000660262">
    <property type="component" value="Unassembled WGS sequence"/>
</dbReference>
<proteinExistence type="predicted"/>
<feature type="domain" description="EF-hand" evidence="5">
    <location>
        <begin position="95"/>
        <end position="130"/>
    </location>
</feature>
<name>A0A830HE36_9CHLO</name>
<organism evidence="6 7">
    <name type="scientific">Pycnococcus provasolii</name>
    <dbReference type="NCBI Taxonomy" id="41880"/>
    <lineage>
        <taxon>Eukaryota</taxon>
        <taxon>Viridiplantae</taxon>
        <taxon>Chlorophyta</taxon>
        <taxon>Pseudoscourfieldiophyceae</taxon>
        <taxon>Pseudoscourfieldiales</taxon>
        <taxon>Pycnococcaceae</taxon>
        <taxon>Pycnococcus</taxon>
    </lineage>
</organism>
<evidence type="ECO:0000259" key="5">
    <source>
        <dbReference type="PROSITE" id="PS50222"/>
    </source>
</evidence>
<dbReference type="InterPro" id="IPR002048">
    <property type="entry name" value="EF_hand_dom"/>
</dbReference>
<dbReference type="OrthoDB" id="26525at2759"/>
<evidence type="ECO:0000256" key="4">
    <source>
        <dbReference type="SAM" id="MobiDB-lite"/>
    </source>
</evidence>
<feature type="domain" description="EF-hand" evidence="5">
    <location>
        <begin position="190"/>
        <end position="225"/>
    </location>
</feature>
<evidence type="ECO:0000256" key="2">
    <source>
        <dbReference type="ARBA" id="ARBA00022737"/>
    </source>
</evidence>
<reference evidence="6" key="1">
    <citation type="submission" date="2020-10" db="EMBL/GenBank/DDBJ databases">
        <title>Unveiling of a novel bifunctional photoreceptor, Dualchrome1, isolated from a cosmopolitan green alga.</title>
        <authorList>
            <person name="Suzuki S."/>
            <person name="Kawachi M."/>
        </authorList>
    </citation>
    <scope>NUCLEOTIDE SEQUENCE</scope>
    <source>
        <strain evidence="6">NIES 2893</strain>
    </source>
</reference>
<dbReference type="InterPro" id="IPR018247">
    <property type="entry name" value="EF_Hand_1_Ca_BS"/>
</dbReference>
<dbReference type="InterPro" id="IPR011992">
    <property type="entry name" value="EF-hand-dom_pair"/>
</dbReference>
<comment type="caution">
    <text evidence="6">The sequence shown here is derived from an EMBL/GenBank/DDBJ whole genome shotgun (WGS) entry which is preliminary data.</text>
</comment>
<dbReference type="PROSITE" id="PS00018">
    <property type="entry name" value="EF_HAND_1"/>
    <property type="match status" value="4"/>
</dbReference>
<evidence type="ECO:0000256" key="1">
    <source>
        <dbReference type="ARBA" id="ARBA00022723"/>
    </source>
</evidence>
<feature type="domain" description="EF-hand" evidence="5">
    <location>
        <begin position="55"/>
        <end position="90"/>
    </location>
</feature>
<accession>A0A830HE36</accession>
<keyword evidence="2" id="KW-0677">Repeat</keyword>
<dbReference type="Gene3D" id="1.10.238.10">
    <property type="entry name" value="EF-hand"/>
    <property type="match status" value="2"/>
</dbReference>
<evidence type="ECO:0000313" key="6">
    <source>
        <dbReference type="EMBL" id="GHP03609.1"/>
    </source>
</evidence>
<gene>
    <name evidence="6" type="ORF">PPROV_000236400</name>
</gene>
<dbReference type="CDD" id="cd00051">
    <property type="entry name" value="EFh"/>
    <property type="match status" value="1"/>
</dbReference>
<dbReference type="PROSITE" id="PS50222">
    <property type="entry name" value="EF_HAND_2"/>
    <property type="match status" value="4"/>
</dbReference>
<dbReference type="Pfam" id="PF13499">
    <property type="entry name" value="EF-hand_7"/>
    <property type="match status" value="2"/>
</dbReference>
<dbReference type="GO" id="GO:0005509">
    <property type="term" value="F:calcium ion binding"/>
    <property type="evidence" value="ECO:0007669"/>
    <property type="project" value="InterPro"/>
</dbReference>
<dbReference type="SUPFAM" id="SSF47473">
    <property type="entry name" value="EF-hand"/>
    <property type="match status" value="1"/>
</dbReference>
<keyword evidence="7" id="KW-1185">Reference proteome</keyword>
<evidence type="ECO:0000256" key="3">
    <source>
        <dbReference type="ARBA" id="ARBA00022837"/>
    </source>
</evidence>
<dbReference type="SMART" id="SM00054">
    <property type="entry name" value="EFh"/>
    <property type="match status" value="4"/>
</dbReference>
<dbReference type="AlphaFoldDB" id="A0A830HE36"/>
<protein>
    <recommendedName>
        <fullName evidence="5">EF-hand domain-containing protein</fullName>
    </recommendedName>
</protein>
<dbReference type="PANTHER" id="PTHR45942">
    <property type="entry name" value="PROTEIN PHOSPATASE 3 REGULATORY SUBUNIT B ALPHA ISOFORM TYPE 1"/>
    <property type="match status" value="1"/>
</dbReference>
<sequence>MGCGSSSTAEHLPPIDSARPRKKVSKDAMNAIQRELDADMDAILNMDNTMAEKRHDVAEARRLFKEADKDGSGSVDAEELITIFIKLGLEIEKSAVKEYAAKFIADFDKDGSNSIEMKEFFKFYTQVFKAEETRSKYAQRIAKEVTTAQVEAESDALFTKYDADKSGYIDKKELELLLRECLQLQLAEDQFKHFVGDILKHADKSRDKKIDRKEFLNLFKKCLASPEILKKYEEKVSLRYEGGSWKTRK</sequence>
<feature type="domain" description="EF-hand" evidence="5">
    <location>
        <begin position="149"/>
        <end position="184"/>
    </location>
</feature>